<evidence type="ECO:0000256" key="1">
    <source>
        <dbReference type="SAM" id="MobiDB-lite"/>
    </source>
</evidence>
<dbReference type="AlphaFoldDB" id="A0A2A9NM57"/>
<dbReference type="EMBL" id="KZ302004">
    <property type="protein sequence ID" value="PFH50404.1"/>
    <property type="molecule type" value="Genomic_DNA"/>
</dbReference>
<accession>A0A2A9NM57</accession>
<feature type="region of interest" description="Disordered" evidence="1">
    <location>
        <begin position="376"/>
        <end position="414"/>
    </location>
</feature>
<feature type="compositionally biased region" description="Polar residues" evidence="1">
    <location>
        <begin position="236"/>
        <end position="247"/>
    </location>
</feature>
<name>A0A2A9NM57_9AGAR</name>
<feature type="compositionally biased region" description="Acidic residues" evidence="1">
    <location>
        <begin position="117"/>
        <end position="136"/>
    </location>
</feature>
<organism evidence="2 3">
    <name type="scientific">Amanita thiersii Skay4041</name>
    <dbReference type="NCBI Taxonomy" id="703135"/>
    <lineage>
        <taxon>Eukaryota</taxon>
        <taxon>Fungi</taxon>
        <taxon>Dikarya</taxon>
        <taxon>Basidiomycota</taxon>
        <taxon>Agaricomycotina</taxon>
        <taxon>Agaricomycetes</taxon>
        <taxon>Agaricomycetidae</taxon>
        <taxon>Agaricales</taxon>
        <taxon>Pluteineae</taxon>
        <taxon>Amanitaceae</taxon>
        <taxon>Amanita</taxon>
    </lineage>
</organism>
<evidence type="ECO:0008006" key="4">
    <source>
        <dbReference type="Google" id="ProtNLM"/>
    </source>
</evidence>
<dbReference type="STRING" id="703135.A0A2A9NM57"/>
<feature type="region of interest" description="Disordered" evidence="1">
    <location>
        <begin position="161"/>
        <end position="222"/>
    </location>
</feature>
<feature type="compositionally biased region" description="Low complexity" evidence="1">
    <location>
        <begin position="89"/>
        <end position="101"/>
    </location>
</feature>
<feature type="compositionally biased region" description="Basic residues" evidence="1">
    <location>
        <begin position="77"/>
        <end position="88"/>
    </location>
</feature>
<feature type="region of interest" description="Disordered" evidence="1">
    <location>
        <begin position="21"/>
        <end position="136"/>
    </location>
</feature>
<sequence>MVDHRRSTVYDFSSLRLHRDGTRVQQSDDANLGRRHPRRASGTSGGKGIWRGGVGAVKDSRGNWIAVDAGGSGRVGAHVHRRRRRRASQRSSPPSGLSSSQDRTNSKGKGKARAIEDQDDVDDEQPTEHERDDDDDGEWKAWARHDYRTVKRRKFEHDLEFLSGPFLEDVAGPSSARRSRRLRGSSPTTPIPTPTQPEPTTSTSTEPLASSNDIHLPPPSSDLLKSIHYIASTFYTERGQLSNQGKLSRQERKNKKRNGDKEDEFSETHLPPAAPASLDQDQDTNPSEESEFELESDNQPSQSHNTKSPAPSSATPRHVHNRAEKRKIYKQDMYKVMDGSALMVLGMLVQEYVVRMVRPGVPPGWIEEMMVLARGGVEGSDEEGRVGEGSGEESGEDEELEEEEEDMYREEMTS</sequence>
<feature type="compositionally biased region" description="Low complexity" evidence="1">
    <location>
        <begin position="198"/>
        <end position="207"/>
    </location>
</feature>
<feature type="compositionally biased region" description="Basic residues" evidence="1">
    <location>
        <begin position="317"/>
        <end position="326"/>
    </location>
</feature>
<dbReference type="OrthoDB" id="2565191at2759"/>
<feature type="compositionally biased region" description="Acidic residues" evidence="1">
    <location>
        <begin position="390"/>
        <end position="408"/>
    </location>
</feature>
<evidence type="ECO:0000313" key="2">
    <source>
        <dbReference type="EMBL" id="PFH50404.1"/>
    </source>
</evidence>
<dbReference type="Proteomes" id="UP000242287">
    <property type="component" value="Unassembled WGS sequence"/>
</dbReference>
<feature type="compositionally biased region" description="Acidic residues" evidence="1">
    <location>
        <begin position="280"/>
        <end position="296"/>
    </location>
</feature>
<gene>
    <name evidence="2" type="ORF">AMATHDRAFT_47903</name>
</gene>
<feature type="compositionally biased region" description="Polar residues" evidence="1">
    <location>
        <begin position="297"/>
        <end position="315"/>
    </location>
</feature>
<feature type="compositionally biased region" description="Gly residues" evidence="1">
    <location>
        <begin position="43"/>
        <end position="55"/>
    </location>
</feature>
<evidence type="ECO:0000313" key="3">
    <source>
        <dbReference type="Proteomes" id="UP000242287"/>
    </source>
</evidence>
<proteinExistence type="predicted"/>
<reference evidence="2 3" key="1">
    <citation type="submission" date="2014-02" db="EMBL/GenBank/DDBJ databases">
        <title>Transposable element dynamics among asymbiotic and ectomycorrhizal Amanita fungi.</title>
        <authorList>
            <consortium name="DOE Joint Genome Institute"/>
            <person name="Hess J."/>
            <person name="Skrede I."/>
            <person name="Wolfe B."/>
            <person name="LaButti K."/>
            <person name="Ohm R.A."/>
            <person name="Grigoriev I.V."/>
            <person name="Pringle A."/>
        </authorList>
    </citation>
    <scope>NUCLEOTIDE SEQUENCE [LARGE SCALE GENOMIC DNA]</scope>
    <source>
        <strain evidence="2 3">SKay4041</strain>
    </source>
</reference>
<keyword evidence="3" id="KW-1185">Reference proteome</keyword>
<feature type="region of interest" description="Disordered" evidence="1">
    <location>
        <begin position="236"/>
        <end position="326"/>
    </location>
</feature>
<protein>
    <recommendedName>
        <fullName evidence="4">Rrn9 domain-containing protein</fullName>
    </recommendedName>
</protein>